<feature type="domain" description="Glycosyl hydrolase family 30 TIM-barrel" evidence="6">
    <location>
        <begin position="68"/>
        <end position="404"/>
    </location>
</feature>
<gene>
    <name evidence="7" type="ORF">BD626DRAFT_141575</name>
</gene>
<accession>A0A550C5L0</accession>
<evidence type="ECO:0000256" key="1">
    <source>
        <dbReference type="ARBA" id="ARBA00005382"/>
    </source>
</evidence>
<feature type="chain" id="PRO_5022165654" evidence="5">
    <location>
        <begin position="19"/>
        <end position="523"/>
    </location>
</feature>
<evidence type="ECO:0000256" key="3">
    <source>
        <dbReference type="ARBA" id="ARBA00022801"/>
    </source>
</evidence>
<dbReference type="InterPro" id="IPR033453">
    <property type="entry name" value="Glyco_hydro_30_TIM-barrel"/>
</dbReference>
<reference evidence="7 8" key="1">
    <citation type="journal article" date="2019" name="New Phytol.">
        <title>Comparative genomics reveals unique wood-decay strategies and fruiting body development in the Schizophyllaceae.</title>
        <authorList>
            <person name="Almasi E."/>
            <person name="Sahu N."/>
            <person name="Krizsan K."/>
            <person name="Balint B."/>
            <person name="Kovacs G.M."/>
            <person name="Kiss B."/>
            <person name="Cseklye J."/>
            <person name="Drula E."/>
            <person name="Henrissat B."/>
            <person name="Nagy I."/>
            <person name="Chovatia M."/>
            <person name="Adam C."/>
            <person name="LaButti K."/>
            <person name="Lipzen A."/>
            <person name="Riley R."/>
            <person name="Grigoriev I.V."/>
            <person name="Nagy L.G."/>
        </authorList>
    </citation>
    <scope>NUCLEOTIDE SEQUENCE [LARGE SCALE GENOMIC DNA]</scope>
    <source>
        <strain evidence="7 8">NL-1724</strain>
    </source>
</reference>
<dbReference type="GO" id="GO:0016020">
    <property type="term" value="C:membrane"/>
    <property type="evidence" value="ECO:0007669"/>
    <property type="project" value="GOC"/>
</dbReference>
<dbReference type="OrthoDB" id="2160638at2759"/>
<evidence type="ECO:0000313" key="8">
    <source>
        <dbReference type="Proteomes" id="UP000320762"/>
    </source>
</evidence>
<dbReference type="GO" id="GO:0006680">
    <property type="term" value="P:glucosylceramide catabolic process"/>
    <property type="evidence" value="ECO:0007669"/>
    <property type="project" value="TreeGrafter"/>
</dbReference>
<feature type="signal peptide" evidence="5">
    <location>
        <begin position="1"/>
        <end position="18"/>
    </location>
</feature>
<dbReference type="SUPFAM" id="SSF51445">
    <property type="entry name" value="(Trans)glycosidases"/>
    <property type="match status" value="1"/>
</dbReference>
<name>A0A550C5L0_9AGAR</name>
<dbReference type="PANTHER" id="PTHR11069:SF23">
    <property type="entry name" value="LYSOSOMAL ACID GLUCOSYLCERAMIDASE"/>
    <property type="match status" value="1"/>
</dbReference>
<proteinExistence type="inferred from homology"/>
<protein>
    <submittedName>
        <fullName evidence="7">Glycoside hydrolase family 30 protein</fullName>
    </submittedName>
</protein>
<dbReference type="STRING" id="97359.A0A550C5L0"/>
<keyword evidence="3 4" id="KW-0378">Hydrolase</keyword>
<dbReference type="InterPro" id="IPR013780">
    <property type="entry name" value="Glyco_hydro_b"/>
</dbReference>
<dbReference type="Pfam" id="PF02055">
    <property type="entry name" value="Glyco_hydro_30"/>
    <property type="match status" value="1"/>
</dbReference>
<comment type="caution">
    <text evidence="7">The sequence shown here is derived from an EMBL/GenBank/DDBJ whole genome shotgun (WGS) entry which is preliminary data.</text>
</comment>
<keyword evidence="4" id="KW-0326">Glycosidase</keyword>
<dbReference type="InterPro" id="IPR017853">
    <property type="entry name" value="GH"/>
</dbReference>
<evidence type="ECO:0000259" key="6">
    <source>
        <dbReference type="Pfam" id="PF02055"/>
    </source>
</evidence>
<evidence type="ECO:0000256" key="5">
    <source>
        <dbReference type="SAM" id="SignalP"/>
    </source>
</evidence>
<evidence type="ECO:0000256" key="2">
    <source>
        <dbReference type="ARBA" id="ARBA00022729"/>
    </source>
</evidence>
<dbReference type="Gene3D" id="3.20.20.80">
    <property type="entry name" value="Glycosidases"/>
    <property type="match status" value="1"/>
</dbReference>
<dbReference type="InterPro" id="IPR001139">
    <property type="entry name" value="Glyco_hydro_30"/>
</dbReference>
<keyword evidence="2 5" id="KW-0732">Signal</keyword>
<dbReference type="Proteomes" id="UP000320762">
    <property type="component" value="Unassembled WGS sequence"/>
</dbReference>
<dbReference type="AlphaFoldDB" id="A0A550C5L0"/>
<dbReference type="Gene3D" id="2.60.40.1180">
    <property type="entry name" value="Golgi alpha-mannosidase II"/>
    <property type="match status" value="1"/>
</dbReference>
<evidence type="ECO:0000313" key="7">
    <source>
        <dbReference type="EMBL" id="TRM60091.1"/>
    </source>
</evidence>
<keyword evidence="8" id="KW-1185">Reference proteome</keyword>
<dbReference type="GO" id="GO:0004348">
    <property type="term" value="F:glucosylceramidase activity"/>
    <property type="evidence" value="ECO:0007669"/>
    <property type="project" value="InterPro"/>
</dbReference>
<dbReference type="EMBL" id="VDMD01000024">
    <property type="protein sequence ID" value="TRM60091.1"/>
    <property type="molecule type" value="Genomic_DNA"/>
</dbReference>
<sequence length="523" mass="56971">MRWTIALTLLGVVQKTCAQQIYDVWQTRWDRSALLSSVGGNVPVNFTTPAAIGSADIVVNDGQVYQSIYGLGGSLSDSAALTLNNLKSKNSNNYWNLLRYMFDPTDGANSAGLSYVRVPLGASDFSAGLYSFDDVNGDTAFNNFNINRAPSYLFSVLKDIQSINRSVKIHVLPWSPPGWMKNTGTMNGGSLKSQYFTPYATYLLKCLQGFKSQGINLYAISIQNEPENSNPTYPTSTLTPADEAQIGKALRTLMNNNGLGGVKLVGYEHNWDDVATYPVTLMNDAPNAFAGVAFHCYAGSVGQMDSFHSKYPNKEIYITECTGSIGADWWSDLKWYSENIFIGGVNHNAASALMWNLALDGNGRPLLPGTSSCGGSGCRAIAQVNSDGSYSLNQEFYAMAHTSKATIPKDAGGPMGKRIGVTVGGTQNWALVVSAFVTERTNSADWLRYSLVVLNWNDNSGGSWNPQPVKTTIEFRGKQATYTFPVGLTTLSWYAEKPSGKIARDEDVRVGSTTTRRREIPFV</sequence>
<evidence type="ECO:0000256" key="4">
    <source>
        <dbReference type="RuleBase" id="RU361188"/>
    </source>
</evidence>
<organism evidence="7 8">
    <name type="scientific">Schizophyllum amplum</name>
    <dbReference type="NCBI Taxonomy" id="97359"/>
    <lineage>
        <taxon>Eukaryota</taxon>
        <taxon>Fungi</taxon>
        <taxon>Dikarya</taxon>
        <taxon>Basidiomycota</taxon>
        <taxon>Agaricomycotina</taxon>
        <taxon>Agaricomycetes</taxon>
        <taxon>Agaricomycetidae</taxon>
        <taxon>Agaricales</taxon>
        <taxon>Schizophyllaceae</taxon>
        <taxon>Schizophyllum</taxon>
    </lineage>
</organism>
<comment type="similarity">
    <text evidence="1 4">Belongs to the glycosyl hydrolase 30 family.</text>
</comment>
<dbReference type="PANTHER" id="PTHR11069">
    <property type="entry name" value="GLUCOSYLCERAMIDASE"/>
    <property type="match status" value="1"/>
</dbReference>